<keyword evidence="6" id="KW-0239">DNA-directed DNA polymerase</keyword>
<name>A0ABY7EJ05_MYAAR</name>
<evidence type="ECO:0000256" key="7">
    <source>
        <dbReference type="ARBA" id="ARBA00023125"/>
    </source>
</evidence>
<reference evidence="12" key="1">
    <citation type="submission" date="2022-11" db="EMBL/GenBank/DDBJ databases">
        <title>Centuries of genome instability and evolution in soft-shell clam transmissible cancer (bioRxiv).</title>
        <authorList>
            <person name="Hart S.F.M."/>
            <person name="Yonemitsu M.A."/>
            <person name="Giersch R.M."/>
            <person name="Beal B.F."/>
            <person name="Arriagada G."/>
            <person name="Davis B.W."/>
            <person name="Ostrander E.A."/>
            <person name="Goff S.P."/>
            <person name="Metzger M.J."/>
        </authorList>
    </citation>
    <scope>NUCLEOTIDE SEQUENCE</scope>
    <source>
        <strain evidence="12">MELC-2E11</strain>
        <tissue evidence="12">Siphon/mantle</tissue>
    </source>
</reference>
<feature type="domain" description="C2H2-type" evidence="11">
    <location>
        <begin position="44"/>
        <end position="71"/>
    </location>
</feature>
<comment type="catalytic activity">
    <reaction evidence="8">
        <text>DNA(n) + a 2'-deoxyribonucleoside 5'-triphosphate = DNA(n+1) + diphosphate</text>
        <dbReference type="Rhea" id="RHEA:22508"/>
        <dbReference type="Rhea" id="RHEA-COMP:17339"/>
        <dbReference type="Rhea" id="RHEA-COMP:17340"/>
        <dbReference type="ChEBI" id="CHEBI:33019"/>
        <dbReference type="ChEBI" id="CHEBI:61560"/>
        <dbReference type="ChEBI" id="CHEBI:173112"/>
        <dbReference type="EC" id="2.7.7.7"/>
    </reaction>
</comment>
<feature type="domain" description="C2H2-type" evidence="11">
    <location>
        <begin position="99"/>
        <end position="127"/>
    </location>
</feature>
<keyword evidence="3" id="KW-0808">Transferase</keyword>
<evidence type="ECO:0000256" key="3">
    <source>
        <dbReference type="ARBA" id="ARBA00022679"/>
    </source>
</evidence>
<dbReference type="Gene3D" id="3.30.420.10">
    <property type="entry name" value="Ribonuclease H-like superfamily/Ribonuclease H"/>
    <property type="match status" value="1"/>
</dbReference>
<evidence type="ECO:0000256" key="6">
    <source>
        <dbReference type="ARBA" id="ARBA00022932"/>
    </source>
</evidence>
<evidence type="ECO:0000256" key="2">
    <source>
        <dbReference type="ARBA" id="ARBA00012417"/>
    </source>
</evidence>
<dbReference type="InterPro" id="IPR004868">
    <property type="entry name" value="DNA-dir_DNA_pol_B_mt/vir"/>
</dbReference>
<evidence type="ECO:0000256" key="5">
    <source>
        <dbReference type="ARBA" id="ARBA00022705"/>
    </source>
</evidence>
<keyword evidence="7" id="KW-0238">DNA-binding</keyword>
<keyword evidence="13" id="KW-1185">Reference proteome</keyword>
<feature type="domain" description="C2H2-type" evidence="11">
    <location>
        <begin position="71"/>
        <end position="98"/>
    </location>
</feature>
<keyword evidence="4" id="KW-0548">Nucleotidyltransferase</keyword>
<dbReference type="InterPro" id="IPR036236">
    <property type="entry name" value="Znf_C2H2_sf"/>
</dbReference>
<dbReference type="PROSITE" id="PS50157">
    <property type="entry name" value="ZINC_FINGER_C2H2_2"/>
    <property type="match status" value="3"/>
</dbReference>
<sequence>MQLPRAYDRHAVREQSIADLNVHQKLTLELLNWQKELAKKMPQYVCEQCGTSFPKLSQLLQHRRTHNHWKHKCESCKKSFSRKQNLERHMLKHRNENNQHCPECLKVFAREDALNEHLHQEHGWPRAKRALDSQEGGGAAKRQRLEEDPSAFYDIEKTGERKIEKFRTTASYYKVNIKDLEVDGLPNILKTLKTVFQSILDDITQLIPDTDLVRISIDNPELDFPITLEFMPRHQLTVDRVLSEIERVLQSYQQFVVDETFNIDIVHVQNPYGKGNLKKPYVDLNKMLQNKGSVIQIQNKDELCCARAVVTAIARHDKHPQWDSIRRGYGLQRTLAIELHRKANVPLKKCGIEEVKKFQAALPNYQIYVLSKDHFNGIIYDGVEGGVPIYLYYHDEHFDVITKMTGFLNRSYFCQQCKKGYDHKEKHVCNNPCIYCHKLHLDEEENWRFCAECNRSFKSELCYQMHLKTSGAGKSTCNTYFKCKDCNQTINMNRHKKTHVCHEVYCKTCKDFVTEEHLCYMQPVNNDDNSPKKKTSKNKEHFQYIFWDFECTQDEKLQCEQGYTEGKNGKCGHCNKAWCGTFQHRPNLCVAQKVCGSCVEYPITSESFCRVCGKNERVFQGIDTTDKFCKWLFSEENTGATAICQNFKGYDSYPILHYLHENAVLPEVITTGSKYMSINVPVCNMRMIDSLNFIPMALADMPGSFGETELAKGYFPHLFNRKENQKVVLPHLPGLHYYTPYSMKPEARTKFLKWYEENKNTPFDFQREILRYCQSDVDILRKCCLKFRALFMDLTKVGDSKGIDPFEKCITIASACNLVYRTLFLDHETIAIIPPHGYRPEEKQSIMAYQWMSYLAHKKQVNIQHGRNMGEKQIGPYKADGYYEQNGEKVVLEFHGCFWHGCPRCFSKTTVNPVNDMSMGELYAKTREKQQFIEENGYTYTSIWECDFKRDMAKNEDMKKALNWLAL</sequence>
<protein>
    <recommendedName>
        <fullName evidence="2">DNA-directed DNA polymerase</fullName>
        <ecNumber evidence="2">2.7.7.7</ecNumber>
    </recommendedName>
</protein>
<evidence type="ECO:0000256" key="10">
    <source>
        <dbReference type="SAM" id="MobiDB-lite"/>
    </source>
</evidence>
<keyword evidence="9" id="KW-0862">Zinc</keyword>
<dbReference type="SUPFAM" id="SSF53098">
    <property type="entry name" value="Ribonuclease H-like"/>
    <property type="match status" value="1"/>
</dbReference>
<dbReference type="Gene3D" id="3.40.960.10">
    <property type="entry name" value="VSR Endonuclease"/>
    <property type="match status" value="1"/>
</dbReference>
<dbReference type="EC" id="2.7.7.7" evidence="2"/>
<dbReference type="Gene3D" id="3.30.160.60">
    <property type="entry name" value="Classic Zinc Finger"/>
    <property type="match status" value="2"/>
</dbReference>
<dbReference type="SMART" id="SM00355">
    <property type="entry name" value="ZnF_C2H2"/>
    <property type="match status" value="5"/>
</dbReference>
<dbReference type="EMBL" id="CP111018">
    <property type="protein sequence ID" value="WAR09982.1"/>
    <property type="molecule type" value="Genomic_DNA"/>
</dbReference>
<dbReference type="InterPro" id="IPR013087">
    <property type="entry name" value="Znf_C2H2_type"/>
</dbReference>
<feature type="region of interest" description="Disordered" evidence="10">
    <location>
        <begin position="119"/>
        <end position="144"/>
    </location>
</feature>
<dbReference type="PANTHER" id="PTHR33568:SF3">
    <property type="entry name" value="DNA-DIRECTED DNA POLYMERASE"/>
    <property type="match status" value="1"/>
</dbReference>
<comment type="similarity">
    <text evidence="1">Belongs to the DNA polymerase type-B family.</text>
</comment>
<dbReference type="SUPFAM" id="SSF57667">
    <property type="entry name" value="beta-beta-alpha zinc fingers"/>
    <property type="match status" value="2"/>
</dbReference>
<dbReference type="InterPro" id="IPR012337">
    <property type="entry name" value="RNaseH-like_sf"/>
</dbReference>
<evidence type="ECO:0000256" key="8">
    <source>
        <dbReference type="ARBA" id="ARBA00049244"/>
    </source>
</evidence>
<evidence type="ECO:0000313" key="13">
    <source>
        <dbReference type="Proteomes" id="UP001164746"/>
    </source>
</evidence>
<evidence type="ECO:0000256" key="1">
    <source>
        <dbReference type="ARBA" id="ARBA00005755"/>
    </source>
</evidence>
<evidence type="ECO:0000259" key="11">
    <source>
        <dbReference type="PROSITE" id="PS50157"/>
    </source>
</evidence>
<keyword evidence="9" id="KW-0479">Metal-binding</keyword>
<feature type="compositionally biased region" description="Basic and acidic residues" evidence="10">
    <location>
        <begin position="119"/>
        <end position="132"/>
    </location>
</feature>
<evidence type="ECO:0000256" key="4">
    <source>
        <dbReference type="ARBA" id="ARBA00022695"/>
    </source>
</evidence>
<dbReference type="InterPro" id="IPR036397">
    <property type="entry name" value="RNaseH_sf"/>
</dbReference>
<dbReference type="Pfam" id="PF00096">
    <property type="entry name" value="zf-C2H2"/>
    <property type="match status" value="2"/>
</dbReference>
<gene>
    <name evidence="12" type="ORF">MAR_035058</name>
</gene>
<accession>A0ABY7EJ05</accession>
<organism evidence="12 13">
    <name type="scientific">Mya arenaria</name>
    <name type="common">Soft-shell clam</name>
    <dbReference type="NCBI Taxonomy" id="6604"/>
    <lineage>
        <taxon>Eukaryota</taxon>
        <taxon>Metazoa</taxon>
        <taxon>Spiralia</taxon>
        <taxon>Lophotrochozoa</taxon>
        <taxon>Mollusca</taxon>
        <taxon>Bivalvia</taxon>
        <taxon>Autobranchia</taxon>
        <taxon>Heteroconchia</taxon>
        <taxon>Euheterodonta</taxon>
        <taxon>Imparidentia</taxon>
        <taxon>Neoheterodontei</taxon>
        <taxon>Myida</taxon>
        <taxon>Myoidea</taxon>
        <taxon>Myidae</taxon>
        <taxon>Mya</taxon>
    </lineage>
</organism>
<evidence type="ECO:0000313" key="12">
    <source>
        <dbReference type="EMBL" id="WAR09982.1"/>
    </source>
</evidence>
<dbReference type="PANTHER" id="PTHR33568">
    <property type="entry name" value="DNA POLYMERASE"/>
    <property type="match status" value="1"/>
</dbReference>
<dbReference type="Pfam" id="PF03175">
    <property type="entry name" value="DNA_pol_B_2"/>
    <property type="match status" value="1"/>
</dbReference>
<dbReference type="PROSITE" id="PS00028">
    <property type="entry name" value="ZINC_FINGER_C2H2_1"/>
    <property type="match status" value="3"/>
</dbReference>
<keyword evidence="9" id="KW-0863">Zinc-finger</keyword>
<evidence type="ECO:0000256" key="9">
    <source>
        <dbReference type="PROSITE-ProRule" id="PRU00042"/>
    </source>
</evidence>
<proteinExistence type="inferred from homology"/>
<keyword evidence="5" id="KW-0235">DNA replication</keyword>
<dbReference type="Proteomes" id="UP001164746">
    <property type="component" value="Chromosome 7"/>
</dbReference>